<evidence type="ECO:0000313" key="1">
    <source>
        <dbReference type="EMBL" id="KAF6165058.1"/>
    </source>
</evidence>
<name>A0A7J7NDV4_9MAGN</name>
<evidence type="ECO:0008006" key="3">
    <source>
        <dbReference type="Google" id="ProtNLM"/>
    </source>
</evidence>
<gene>
    <name evidence="1" type="ORF">GIB67_000642</name>
</gene>
<reference evidence="1 2" key="1">
    <citation type="journal article" date="2020" name="IScience">
        <title>Genome Sequencing of the Endangered Kingdonia uniflora (Circaeasteraceae, Ranunculales) Reveals Potential Mechanisms of Evolutionary Specialization.</title>
        <authorList>
            <person name="Sun Y."/>
            <person name="Deng T."/>
            <person name="Zhang A."/>
            <person name="Moore M.J."/>
            <person name="Landis J.B."/>
            <person name="Lin N."/>
            <person name="Zhang H."/>
            <person name="Zhang X."/>
            <person name="Huang J."/>
            <person name="Zhang X."/>
            <person name="Sun H."/>
            <person name="Wang H."/>
        </authorList>
    </citation>
    <scope>NUCLEOTIDE SEQUENCE [LARGE SCALE GENOMIC DNA]</scope>
    <source>
        <strain evidence="1">TB1705</strain>
        <tissue evidence="1">Leaf</tissue>
    </source>
</reference>
<proteinExistence type="predicted"/>
<sequence length="159" mass="18512">MASLSHILYRTFCTTLTVSAPVAIKSIKELIYEEKDLTEVVENFMKLSESKFFRLRHGGRNNTSKITICRLALAKQFSAIEEILEEQKNYNNILKEGFTIQIISFYGKILRSMTNVEPQFCELMKEFEFTPDTYSYTIIIGEIYQRGILNEAIRMLDEI</sequence>
<dbReference type="EMBL" id="JACGCM010000859">
    <property type="protein sequence ID" value="KAF6165058.1"/>
    <property type="molecule type" value="Genomic_DNA"/>
</dbReference>
<organism evidence="1 2">
    <name type="scientific">Kingdonia uniflora</name>
    <dbReference type="NCBI Taxonomy" id="39325"/>
    <lineage>
        <taxon>Eukaryota</taxon>
        <taxon>Viridiplantae</taxon>
        <taxon>Streptophyta</taxon>
        <taxon>Embryophyta</taxon>
        <taxon>Tracheophyta</taxon>
        <taxon>Spermatophyta</taxon>
        <taxon>Magnoliopsida</taxon>
        <taxon>Ranunculales</taxon>
        <taxon>Circaeasteraceae</taxon>
        <taxon>Kingdonia</taxon>
    </lineage>
</organism>
<evidence type="ECO:0000313" key="2">
    <source>
        <dbReference type="Proteomes" id="UP000541444"/>
    </source>
</evidence>
<dbReference type="Proteomes" id="UP000541444">
    <property type="component" value="Unassembled WGS sequence"/>
</dbReference>
<dbReference type="OrthoDB" id="1592198at2759"/>
<dbReference type="AlphaFoldDB" id="A0A7J7NDV4"/>
<keyword evidence="2" id="KW-1185">Reference proteome</keyword>
<accession>A0A7J7NDV4</accession>
<comment type="caution">
    <text evidence="1">The sequence shown here is derived from an EMBL/GenBank/DDBJ whole genome shotgun (WGS) entry which is preliminary data.</text>
</comment>
<protein>
    <recommendedName>
        <fullName evidence="3">Pentatricopeptide repeat-containing protein</fullName>
    </recommendedName>
</protein>